<dbReference type="Pfam" id="PF13102">
    <property type="entry name" value="Phage_int_SAM_5"/>
    <property type="match status" value="1"/>
</dbReference>
<protein>
    <recommendedName>
        <fullName evidence="11">Site-specific integrase</fullName>
    </recommendedName>
</protein>
<dbReference type="GO" id="GO:0003677">
    <property type="term" value="F:DNA binding"/>
    <property type="evidence" value="ECO:0007669"/>
    <property type="project" value="UniProtKB-UniRule"/>
</dbReference>
<dbReference type="InterPro" id="IPR050808">
    <property type="entry name" value="Phage_Integrase"/>
</dbReference>
<comment type="caution">
    <text evidence="9">The sequence shown here is derived from an EMBL/GenBank/DDBJ whole genome shotgun (WGS) entry which is preliminary data.</text>
</comment>
<organism evidence="9 10">
    <name type="scientific">Akkermansia muciniphila</name>
    <dbReference type="NCBI Taxonomy" id="239935"/>
    <lineage>
        <taxon>Bacteria</taxon>
        <taxon>Pseudomonadati</taxon>
        <taxon>Verrucomicrobiota</taxon>
        <taxon>Verrucomicrobiia</taxon>
        <taxon>Verrucomicrobiales</taxon>
        <taxon>Akkermansiaceae</taxon>
        <taxon>Akkermansia</taxon>
    </lineage>
</organism>
<dbReference type="InterPro" id="IPR013762">
    <property type="entry name" value="Integrase-like_cat_sf"/>
</dbReference>
<evidence type="ECO:0000313" key="9">
    <source>
        <dbReference type="EMBL" id="PNC53381.1"/>
    </source>
</evidence>
<gene>
    <name evidence="9" type="ORF">CXU09_11850</name>
</gene>
<feature type="domain" description="Tyr recombinase" evidence="7">
    <location>
        <begin position="203"/>
        <end position="388"/>
    </location>
</feature>
<keyword evidence="2" id="KW-0229">DNA integration</keyword>
<evidence type="ECO:0000256" key="6">
    <source>
        <dbReference type="SAM" id="MobiDB-lite"/>
    </source>
</evidence>
<evidence type="ECO:0000256" key="1">
    <source>
        <dbReference type="ARBA" id="ARBA00008857"/>
    </source>
</evidence>
<keyword evidence="3 5" id="KW-0238">DNA-binding</keyword>
<proteinExistence type="inferred from homology"/>
<dbReference type="Gene3D" id="1.10.443.10">
    <property type="entry name" value="Intergrase catalytic core"/>
    <property type="match status" value="1"/>
</dbReference>
<dbReference type="Proteomes" id="UP000235914">
    <property type="component" value="Unassembled WGS sequence"/>
</dbReference>
<dbReference type="PANTHER" id="PTHR30629:SF2">
    <property type="entry name" value="PROPHAGE INTEGRASE INTS-RELATED"/>
    <property type="match status" value="1"/>
</dbReference>
<evidence type="ECO:0000259" key="8">
    <source>
        <dbReference type="PROSITE" id="PS51900"/>
    </source>
</evidence>
<dbReference type="GO" id="GO:0006310">
    <property type="term" value="P:DNA recombination"/>
    <property type="evidence" value="ECO:0007669"/>
    <property type="project" value="UniProtKB-KW"/>
</dbReference>
<evidence type="ECO:0000256" key="4">
    <source>
        <dbReference type="ARBA" id="ARBA00023172"/>
    </source>
</evidence>
<dbReference type="InterPro" id="IPR025269">
    <property type="entry name" value="SAM-like_dom"/>
</dbReference>
<dbReference type="GO" id="GO:0015074">
    <property type="term" value="P:DNA integration"/>
    <property type="evidence" value="ECO:0007669"/>
    <property type="project" value="UniProtKB-KW"/>
</dbReference>
<dbReference type="InterPro" id="IPR002104">
    <property type="entry name" value="Integrase_catalytic"/>
</dbReference>
<feature type="domain" description="Core-binding (CB)" evidence="8">
    <location>
        <begin position="96"/>
        <end position="179"/>
    </location>
</feature>
<dbReference type="InterPro" id="IPR011010">
    <property type="entry name" value="DNA_brk_join_enz"/>
</dbReference>
<dbReference type="CDD" id="cd00796">
    <property type="entry name" value="INT_Rci_Hp1_C"/>
    <property type="match status" value="1"/>
</dbReference>
<evidence type="ECO:0000256" key="3">
    <source>
        <dbReference type="ARBA" id="ARBA00023125"/>
    </source>
</evidence>
<feature type="region of interest" description="Disordered" evidence="6">
    <location>
        <begin position="388"/>
        <end position="408"/>
    </location>
</feature>
<keyword evidence="4" id="KW-0233">DNA recombination</keyword>
<dbReference type="PANTHER" id="PTHR30629">
    <property type="entry name" value="PROPHAGE INTEGRASE"/>
    <property type="match status" value="1"/>
</dbReference>
<dbReference type="AlphaFoldDB" id="A0AAP8NJK0"/>
<evidence type="ECO:0000256" key="2">
    <source>
        <dbReference type="ARBA" id="ARBA00022908"/>
    </source>
</evidence>
<dbReference type="Gene3D" id="1.10.150.130">
    <property type="match status" value="1"/>
</dbReference>
<dbReference type="PROSITE" id="PS51898">
    <property type="entry name" value="TYR_RECOMBINASE"/>
    <property type="match status" value="1"/>
</dbReference>
<dbReference type="InterPro" id="IPR010998">
    <property type="entry name" value="Integrase_recombinase_N"/>
</dbReference>
<sequence length="408" mass="45634">MSCSLSCSIMASLFKRDTTKYWYASWRSGDKRKLVSTKVPVKGEIINGIKETPSQARTRAQIIADGYEAADKEGVHAIKVKATIATLANEEAKEVPSVKKFLNEYIASREGQLSKGTLVNSKTAIKLFLEHLGKKASMPISSVKRSDVKDFVNEQVKHVRKKTVQKYMTSLSPAFMAALDSEIIDKNPFFRIKVPDSQAFEETEKEAFTIEEVTQMLQELPSEWKSMVIFSLYTGGQRLGDMATLKWEQIDLENGMIILRTAKTKRPMRIPIVATLAEHIKTLSRNGQYVHPVAARRYERNGAANLSEQFRKELEYSGIVPKLKPSNGNRSRTVSPKSFHCLRATAATLLHTSGVDAALAREVVGHDSKKAHQLYIRPDDEQRRAALEKLADAMTPPSPEPTDPKGEI</sequence>
<dbReference type="EMBL" id="PJKN01000008">
    <property type="protein sequence ID" value="PNC53381.1"/>
    <property type="molecule type" value="Genomic_DNA"/>
</dbReference>
<evidence type="ECO:0008006" key="11">
    <source>
        <dbReference type="Google" id="ProtNLM"/>
    </source>
</evidence>
<evidence type="ECO:0000259" key="7">
    <source>
        <dbReference type="PROSITE" id="PS51898"/>
    </source>
</evidence>
<evidence type="ECO:0000313" key="10">
    <source>
        <dbReference type="Proteomes" id="UP000235914"/>
    </source>
</evidence>
<accession>A0AAP8NJK0</accession>
<dbReference type="SUPFAM" id="SSF56349">
    <property type="entry name" value="DNA breaking-rejoining enzymes"/>
    <property type="match status" value="1"/>
</dbReference>
<comment type="similarity">
    <text evidence="1">Belongs to the 'phage' integrase family.</text>
</comment>
<dbReference type="Pfam" id="PF00589">
    <property type="entry name" value="Phage_integrase"/>
    <property type="match status" value="1"/>
</dbReference>
<dbReference type="InterPro" id="IPR044068">
    <property type="entry name" value="CB"/>
</dbReference>
<dbReference type="PROSITE" id="PS51900">
    <property type="entry name" value="CB"/>
    <property type="match status" value="1"/>
</dbReference>
<evidence type="ECO:0000256" key="5">
    <source>
        <dbReference type="PROSITE-ProRule" id="PRU01248"/>
    </source>
</evidence>
<reference evidence="9 10" key="1">
    <citation type="journal article" date="2017" name="BMC Genomics">
        <title>Genome sequencing of 39 Akkermansia muciniphila isolates reveals its population structure, genomic and functional diverisity, and global distribution in mammalian gut microbiotas.</title>
        <authorList>
            <person name="Guo X."/>
            <person name="Li S."/>
            <person name="Zhang J."/>
            <person name="Wu F."/>
            <person name="Li X."/>
            <person name="Wu D."/>
            <person name="Zhang M."/>
            <person name="Ou Z."/>
            <person name="Jie Z."/>
            <person name="Yan Q."/>
            <person name="Li P."/>
            <person name="Yi J."/>
            <person name="Peng Y."/>
        </authorList>
    </citation>
    <scope>NUCLEOTIDE SEQUENCE [LARGE SCALE GENOMIC DNA]</scope>
    <source>
        <strain evidence="9 10">GP43</strain>
    </source>
</reference>
<name>A0AAP8NJK0_9BACT</name>